<evidence type="ECO:0000256" key="3">
    <source>
        <dbReference type="SAM" id="SignalP"/>
    </source>
</evidence>
<proteinExistence type="inferred from homology"/>
<dbReference type="InterPro" id="IPR052369">
    <property type="entry name" value="UG_Glycosaminoglycan_Hydrolase"/>
</dbReference>
<name>A0ABW4R2W6_9BACT</name>
<gene>
    <name evidence="4" type="ORF">ACFSDX_24450</name>
</gene>
<keyword evidence="1 4" id="KW-0378">Hydrolase</keyword>
<accession>A0ABW4R2W6</accession>
<keyword evidence="3" id="KW-0732">Signal</keyword>
<dbReference type="InterPro" id="IPR008928">
    <property type="entry name" value="6-hairpin_glycosidase_sf"/>
</dbReference>
<sequence length="401" mass="45324">MYKQFSLLFLLLLVGPLLAQSQSVRPAASLDVTKEFALAAQQYELMLQTHSDTKQFPQSSNPDGSMGNRDASWWCSGFFGGSLWYLFEQTKDPKWKAAADRWSMAVAGQQHNTETHDLGFMLYCPLGNGYRLTKNPAYRPILLTGAKSLATRFHPEYGVIKSWNEFKGYNYPVIIDNMMNLELLFWAAKVSGDRKLYNLCVSHANNTLKNHFRPNHSSYHVVCYAPRGKVLARITAQGAADASAWARGQAWGMYGYTVMYRETKNPKYLQHARRIADFYLKHPNLPVDKIPYWDFNAPGIPKEERDASAGAVAASGLLELCTYLGKDGKPYYQAAVAMLTSLSSPAYRAKLGENNNFLLKHSVGNKPGKSEVDVPLVYADYYYLEALLRYDKLRKQPAYQL</sequence>
<dbReference type="Gene3D" id="1.50.10.10">
    <property type="match status" value="1"/>
</dbReference>
<comment type="caution">
    <text evidence="4">The sequence shown here is derived from an EMBL/GenBank/DDBJ whole genome shotgun (WGS) entry which is preliminary data.</text>
</comment>
<dbReference type="Proteomes" id="UP001597197">
    <property type="component" value="Unassembled WGS sequence"/>
</dbReference>
<dbReference type="GO" id="GO:0016787">
    <property type="term" value="F:hydrolase activity"/>
    <property type="evidence" value="ECO:0007669"/>
    <property type="project" value="UniProtKB-KW"/>
</dbReference>
<dbReference type="InterPro" id="IPR010905">
    <property type="entry name" value="Glyco_hydro_88"/>
</dbReference>
<feature type="chain" id="PRO_5045733201" evidence="3">
    <location>
        <begin position="20"/>
        <end position="401"/>
    </location>
</feature>
<reference evidence="5" key="1">
    <citation type="journal article" date="2019" name="Int. J. Syst. Evol. Microbiol.">
        <title>The Global Catalogue of Microorganisms (GCM) 10K type strain sequencing project: providing services to taxonomists for standard genome sequencing and annotation.</title>
        <authorList>
            <consortium name="The Broad Institute Genomics Platform"/>
            <consortium name="The Broad Institute Genome Sequencing Center for Infectious Disease"/>
            <person name="Wu L."/>
            <person name="Ma J."/>
        </authorList>
    </citation>
    <scope>NUCLEOTIDE SEQUENCE [LARGE SCALE GENOMIC DNA]</scope>
    <source>
        <strain evidence="5">CGMCC 1.15795</strain>
    </source>
</reference>
<dbReference type="PANTHER" id="PTHR36845">
    <property type="entry name" value="HYDROLASE, PUTATIVE (AFU_ORTHOLOGUE AFUA_7G05090)-RELATED"/>
    <property type="match status" value="1"/>
</dbReference>
<dbReference type="Pfam" id="PF07470">
    <property type="entry name" value="Glyco_hydro_88"/>
    <property type="match status" value="1"/>
</dbReference>
<dbReference type="EMBL" id="JBHUFD010000019">
    <property type="protein sequence ID" value="MFD1875605.1"/>
    <property type="molecule type" value="Genomic_DNA"/>
</dbReference>
<evidence type="ECO:0000256" key="2">
    <source>
        <dbReference type="ARBA" id="ARBA00038358"/>
    </source>
</evidence>
<dbReference type="InterPro" id="IPR012341">
    <property type="entry name" value="6hp_glycosidase-like_sf"/>
</dbReference>
<protein>
    <submittedName>
        <fullName evidence="4">Glycoside hydrolase family 88 protein</fullName>
    </submittedName>
</protein>
<dbReference type="PANTHER" id="PTHR36845:SF1">
    <property type="entry name" value="HYDROLASE, PUTATIVE (AFU_ORTHOLOGUE AFUA_7G05090)-RELATED"/>
    <property type="match status" value="1"/>
</dbReference>
<evidence type="ECO:0000256" key="1">
    <source>
        <dbReference type="ARBA" id="ARBA00022801"/>
    </source>
</evidence>
<feature type="signal peptide" evidence="3">
    <location>
        <begin position="1"/>
        <end position="19"/>
    </location>
</feature>
<evidence type="ECO:0000313" key="4">
    <source>
        <dbReference type="EMBL" id="MFD1875605.1"/>
    </source>
</evidence>
<comment type="similarity">
    <text evidence="2">Belongs to the glycosyl hydrolase 88 family.</text>
</comment>
<dbReference type="SUPFAM" id="SSF48208">
    <property type="entry name" value="Six-hairpin glycosidases"/>
    <property type="match status" value="1"/>
</dbReference>
<dbReference type="RefSeq" id="WP_382318477.1">
    <property type="nucleotide sequence ID" value="NZ_JBHUFD010000019.1"/>
</dbReference>
<keyword evidence="5" id="KW-1185">Reference proteome</keyword>
<evidence type="ECO:0000313" key="5">
    <source>
        <dbReference type="Proteomes" id="UP001597197"/>
    </source>
</evidence>
<organism evidence="4 5">
    <name type="scientific">Hymenobacter bucti</name>
    <dbReference type="NCBI Taxonomy" id="1844114"/>
    <lineage>
        <taxon>Bacteria</taxon>
        <taxon>Pseudomonadati</taxon>
        <taxon>Bacteroidota</taxon>
        <taxon>Cytophagia</taxon>
        <taxon>Cytophagales</taxon>
        <taxon>Hymenobacteraceae</taxon>
        <taxon>Hymenobacter</taxon>
    </lineage>
</organism>